<dbReference type="InterPro" id="IPR005225">
    <property type="entry name" value="Small_GTP-bd"/>
</dbReference>
<dbReference type="SUPFAM" id="SSF103025">
    <property type="entry name" value="Folate-binding domain"/>
    <property type="match status" value="1"/>
</dbReference>
<keyword evidence="3 10" id="KW-0819">tRNA processing</keyword>
<dbReference type="SUPFAM" id="SSF116878">
    <property type="entry name" value="TrmE connector domain"/>
    <property type="match status" value="1"/>
</dbReference>
<dbReference type="AlphaFoldDB" id="A0A974BLJ0"/>
<comment type="caution">
    <text evidence="13">The sequence shown here is derived from an EMBL/GenBank/DDBJ whole genome shotgun (WGS) entry which is preliminary data.</text>
</comment>
<dbReference type="GO" id="GO:0003924">
    <property type="term" value="F:GTPase activity"/>
    <property type="evidence" value="ECO:0007669"/>
    <property type="project" value="UniProtKB-UniRule"/>
</dbReference>
<evidence type="ECO:0000256" key="11">
    <source>
        <dbReference type="RuleBase" id="RU003313"/>
    </source>
</evidence>
<evidence type="ECO:0000256" key="10">
    <source>
        <dbReference type="HAMAP-Rule" id="MF_00379"/>
    </source>
</evidence>
<dbReference type="HAMAP" id="MF_00379">
    <property type="entry name" value="GTPase_MnmE"/>
    <property type="match status" value="1"/>
</dbReference>
<dbReference type="Proteomes" id="UP000611629">
    <property type="component" value="Unassembled WGS sequence"/>
</dbReference>
<dbReference type="EC" id="3.6.-.-" evidence="10"/>
<dbReference type="NCBIfam" id="NF003661">
    <property type="entry name" value="PRK05291.1-3"/>
    <property type="match status" value="1"/>
</dbReference>
<dbReference type="Gene3D" id="3.40.50.300">
    <property type="entry name" value="P-loop containing nucleotide triphosphate hydrolases"/>
    <property type="match status" value="1"/>
</dbReference>
<dbReference type="Pfam" id="PF01926">
    <property type="entry name" value="MMR_HSR1"/>
    <property type="match status" value="1"/>
</dbReference>
<dbReference type="Pfam" id="PF10396">
    <property type="entry name" value="TrmE_N"/>
    <property type="match status" value="1"/>
</dbReference>
<feature type="binding site" evidence="10">
    <location>
        <position position="230"/>
    </location>
    <ligand>
        <name>K(+)</name>
        <dbReference type="ChEBI" id="CHEBI:29103"/>
    </ligand>
</feature>
<organism evidence="13 14">
    <name type="scientific">Sedimentibacter hydroxybenzoicus DSM 7310</name>
    <dbReference type="NCBI Taxonomy" id="1123245"/>
    <lineage>
        <taxon>Bacteria</taxon>
        <taxon>Bacillati</taxon>
        <taxon>Bacillota</taxon>
        <taxon>Tissierellia</taxon>
        <taxon>Sedimentibacter</taxon>
    </lineage>
</organism>
<evidence type="ECO:0000256" key="9">
    <source>
        <dbReference type="ARBA" id="ARBA00023134"/>
    </source>
</evidence>
<dbReference type="CDD" id="cd14858">
    <property type="entry name" value="TrmE_N"/>
    <property type="match status" value="1"/>
</dbReference>
<keyword evidence="4 10" id="KW-0479">Metal-binding</keyword>
<feature type="binding site" evidence="10">
    <location>
        <position position="254"/>
    </location>
    <ligand>
        <name>K(+)</name>
        <dbReference type="ChEBI" id="CHEBI:29103"/>
    </ligand>
</feature>
<dbReference type="CDD" id="cd04164">
    <property type="entry name" value="trmE"/>
    <property type="match status" value="1"/>
</dbReference>
<feature type="binding site" evidence="10">
    <location>
        <position position="234"/>
    </location>
    <ligand>
        <name>Mg(2+)</name>
        <dbReference type="ChEBI" id="CHEBI:18420"/>
    </ligand>
</feature>
<proteinExistence type="inferred from homology"/>
<feature type="binding site" evidence="10">
    <location>
        <begin position="230"/>
        <end position="235"/>
    </location>
    <ligand>
        <name>GTP</name>
        <dbReference type="ChEBI" id="CHEBI:37565"/>
    </ligand>
</feature>
<keyword evidence="7 10" id="KW-0460">Magnesium</keyword>
<keyword evidence="8 10" id="KW-0630">Potassium</keyword>
<dbReference type="Pfam" id="PF12631">
    <property type="entry name" value="MnmE_helical"/>
    <property type="match status" value="1"/>
</dbReference>
<dbReference type="InterPro" id="IPR025867">
    <property type="entry name" value="MnmE_helical"/>
</dbReference>
<evidence type="ECO:0000313" key="14">
    <source>
        <dbReference type="Proteomes" id="UP000611629"/>
    </source>
</evidence>
<dbReference type="InterPro" id="IPR006073">
    <property type="entry name" value="GTP-bd"/>
</dbReference>
<dbReference type="GO" id="GO:0042802">
    <property type="term" value="F:identical protein binding"/>
    <property type="evidence" value="ECO:0007669"/>
    <property type="project" value="UniProtKB-ARBA"/>
</dbReference>
<dbReference type="Gene3D" id="3.30.1360.120">
    <property type="entry name" value="Probable tRNA modification gtpase trme, domain 1"/>
    <property type="match status" value="1"/>
</dbReference>
<name>A0A974BLJ0_SEDHY</name>
<dbReference type="InterPro" id="IPR027368">
    <property type="entry name" value="MnmE_dom2"/>
</dbReference>
<dbReference type="GO" id="GO:0030488">
    <property type="term" value="P:tRNA methylation"/>
    <property type="evidence" value="ECO:0007669"/>
    <property type="project" value="TreeGrafter"/>
</dbReference>
<dbReference type="NCBIfam" id="TIGR00450">
    <property type="entry name" value="mnmE_trmE_thdF"/>
    <property type="match status" value="1"/>
</dbReference>
<dbReference type="RefSeq" id="WP_179239155.1">
    <property type="nucleotide sequence ID" value="NZ_JACBNQ010000021.1"/>
</dbReference>
<comment type="function">
    <text evidence="10">Exhibits a very high intrinsic GTPase hydrolysis rate. Involved in the addition of a carboxymethylaminomethyl (cmnm) group at the wobble position (U34) of certain tRNAs, forming tRNA-cmnm(5)s(2)U34.</text>
</comment>
<evidence type="ECO:0000256" key="4">
    <source>
        <dbReference type="ARBA" id="ARBA00022723"/>
    </source>
</evidence>
<evidence type="ECO:0000256" key="5">
    <source>
        <dbReference type="ARBA" id="ARBA00022741"/>
    </source>
</evidence>
<dbReference type="InterPro" id="IPR004520">
    <property type="entry name" value="GTPase_MnmE"/>
</dbReference>
<keyword evidence="2 10" id="KW-0963">Cytoplasm</keyword>
<feature type="binding site" evidence="10">
    <location>
        <position position="22"/>
    </location>
    <ligand>
        <name>(6S)-5-formyl-5,6,7,8-tetrahydrofolate</name>
        <dbReference type="ChEBI" id="CHEBI:57457"/>
    </ligand>
</feature>
<keyword evidence="6 10" id="KW-0378">Hydrolase</keyword>
<evidence type="ECO:0000313" key="13">
    <source>
        <dbReference type="EMBL" id="NYB75454.1"/>
    </source>
</evidence>
<dbReference type="GO" id="GO:0005829">
    <property type="term" value="C:cytosol"/>
    <property type="evidence" value="ECO:0007669"/>
    <property type="project" value="TreeGrafter"/>
</dbReference>
<dbReference type="PRINTS" id="PR00449">
    <property type="entry name" value="RASTRNSFRMNG"/>
</dbReference>
<comment type="subcellular location">
    <subcellularLocation>
        <location evidence="10">Cytoplasm</location>
    </subcellularLocation>
</comment>
<evidence type="ECO:0000256" key="1">
    <source>
        <dbReference type="ARBA" id="ARBA00011043"/>
    </source>
</evidence>
<dbReference type="SUPFAM" id="SSF52540">
    <property type="entry name" value="P-loop containing nucleoside triphosphate hydrolases"/>
    <property type="match status" value="1"/>
</dbReference>
<reference evidence="13" key="1">
    <citation type="submission" date="2020-07" db="EMBL/GenBank/DDBJ databases">
        <title>Genomic analysis of a strain of Sedimentibacter Hydroxybenzoicus DSM7310.</title>
        <authorList>
            <person name="Ma S."/>
        </authorList>
    </citation>
    <scope>NUCLEOTIDE SEQUENCE</scope>
    <source>
        <strain evidence="13">DSM 7310</strain>
    </source>
</reference>
<comment type="cofactor">
    <cofactor evidence="10">
        <name>K(+)</name>
        <dbReference type="ChEBI" id="CHEBI:29103"/>
    </cofactor>
    <text evidence="10">Binds 1 potassium ion per subunit.</text>
</comment>
<feature type="binding site" evidence="10">
    <location>
        <begin position="249"/>
        <end position="255"/>
    </location>
    <ligand>
        <name>GTP</name>
        <dbReference type="ChEBI" id="CHEBI:37565"/>
    </ligand>
</feature>
<dbReference type="FunFam" id="3.30.1360.120:FF:000003">
    <property type="entry name" value="tRNA modification GTPase MnmE"/>
    <property type="match status" value="1"/>
</dbReference>
<feature type="binding site" evidence="10">
    <location>
        <position position="85"/>
    </location>
    <ligand>
        <name>(6S)-5-formyl-5,6,7,8-tetrahydrofolate</name>
        <dbReference type="ChEBI" id="CHEBI:57457"/>
    </ligand>
</feature>
<dbReference type="EMBL" id="JACBNQ010000021">
    <property type="protein sequence ID" value="NYB75454.1"/>
    <property type="molecule type" value="Genomic_DNA"/>
</dbReference>
<sequence>MNTDTIAAIATFLGNAGINIIRISGNNALDIAKKIFVKNGKNDLDLKPRYLHYGHIVDDNNKVIDEVLISYMKAPNTYTKENIIEINCHGGLISAKKILETVLLHDCRAAERGEFTKRAFLNGRIDLAQAEAVIDIINSKTDSSHEISVNHLEGRLSREINEIIEEILDLLANIEVNIDFPEYDEDEVTINKVKELSESLVNELDRLIKTADTGKIFKEGIKTVILGKPNVGKSSLMNFLLNENRAIVTEIPGTTRDTIEEYVNIKGVPLRIIDTAGIRDTDDKVEKIGVEKALSKVDEADLVIMVFDSSTDLEEDDEYIINYVKNKKVVYISNKTDLPRKLNLKKYENIEKELINISILKNQGLEEIINKVNQMFFEGSINISDELIINNVRHKNLLIKAKNSLKEVLNSINNQMTIDFIDIDLKQAMESLGLIVGKTVSDDLMDKIFNEFCIGK</sequence>
<dbReference type="Gene3D" id="1.20.120.430">
    <property type="entry name" value="tRNA modification GTPase MnmE domain 2"/>
    <property type="match status" value="1"/>
</dbReference>
<dbReference type="InterPro" id="IPR018948">
    <property type="entry name" value="GTP-bd_TrmE_N"/>
</dbReference>
<dbReference type="InterPro" id="IPR027417">
    <property type="entry name" value="P-loop_NTPase"/>
</dbReference>
<dbReference type="NCBIfam" id="TIGR00231">
    <property type="entry name" value="small_GTP"/>
    <property type="match status" value="1"/>
</dbReference>
<accession>A0A974BLJ0</accession>
<comment type="similarity">
    <text evidence="1 10 11">Belongs to the TRAFAC class TrmE-Era-EngA-EngB-Septin-like GTPase superfamily. TrmE GTPase family.</text>
</comment>
<gene>
    <name evidence="10 13" type="primary">mnmE</name>
    <name evidence="10" type="synonym">trmE</name>
    <name evidence="13" type="ORF">HZF24_14995</name>
</gene>
<dbReference type="GO" id="GO:0005525">
    <property type="term" value="F:GTP binding"/>
    <property type="evidence" value="ECO:0007669"/>
    <property type="project" value="UniProtKB-UniRule"/>
</dbReference>
<comment type="subunit">
    <text evidence="10">Homodimer. Heterotetramer of two MnmE and two MnmG subunits.</text>
</comment>
<dbReference type="InterPro" id="IPR027266">
    <property type="entry name" value="TrmE/GcvT-like"/>
</dbReference>
<evidence type="ECO:0000256" key="3">
    <source>
        <dbReference type="ARBA" id="ARBA00022694"/>
    </source>
</evidence>
<feature type="binding site" evidence="10">
    <location>
        <position position="251"/>
    </location>
    <ligand>
        <name>K(+)</name>
        <dbReference type="ChEBI" id="CHEBI:29103"/>
    </ligand>
</feature>
<evidence type="ECO:0000259" key="12">
    <source>
        <dbReference type="PROSITE" id="PS51709"/>
    </source>
</evidence>
<keyword evidence="14" id="KW-1185">Reference proteome</keyword>
<dbReference type="GO" id="GO:0046872">
    <property type="term" value="F:metal ion binding"/>
    <property type="evidence" value="ECO:0007669"/>
    <property type="project" value="UniProtKB-KW"/>
</dbReference>
<dbReference type="GO" id="GO:0002098">
    <property type="term" value="P:tRNA wobble uridine modification"/>
    <property type="evidence" value="ECO:0007669"/>
    <property type="project" value="TreeGrafter"/>
</dbReference>
<feature type="binding site" evidence="10">
    <location>
        <position position="456"/>
    </location>
    <ligand>
        <name>(6S)-5-formyl-5,6,7,8-tetrahydrofolate</name>
        <dbReference type="ChEBI" id="CHEBI:57457"/>
    </ligand>
</feature>
<feature type="binding site" evidence="10">
    <location>
        <position position="249"/>
    </location>
    <ligand>
        <name>K(+)</name>
        <dbReference type="ChEBI" id="CHEBI:29103"/>
    </ligand>
</feature>
<protein>
    <recommendedName>
        <fullName evidence="10">tRNA modification GTPase MnmE</fullName>
        <ecNumber evidence="10">3.6.-.-</ecNumber>
    </recommendedName>
</protein>
<dbReference type="PROSITE" id="PS51709">
    <property type="entry name" value="G_TRME"/>
    <property type="match status" value="1"/>
</dbReference>
<dbReference type="PANTHER" id="PTHR42714">
    <property type="entry name" value="TRNA MODIFICATION GTPASE GTPBP3"/>
    <property type="match status" value="1"/>
</dbReference>
<evidence type="ECO:0000256" key="6">
    <source>
        <dbReference type="ARBA" id="ARBA00022801"/>
    </source>
</evidence>
<keyword evidence="9 10" id="KW-0342">GTP-binding</keyword>
<keyword evidence="5 10" id="KW-0547">Nucleotide-binding</keyword>
<evidence type="ECO:0000256" key="2">
    <source>
        <dbReference type="ARBA" id="ARBA00022490"/>
    </source>
</evidence>
<dbReference type="InterPro" id="IPR031168">
    <property type="entry name" value="G_TrmE"/>
</dbReference>
<dbReference type="FunFam" id="3.40.50.300:FF:000494">
    <property type="entry name" value="tRNA modification GTPase MnmE"/>
    <property type="match status" value="1"/>
</dbReference>
<dbReference type="PANTHER" id="PTHR42714:SF2">
    <property type="entry name" value="TRNA MODIFICATION GTPASE GTPBP3, MITOCHONDRIAL"/>
    <property type="match status" value="1"/>
</dbReference>
<feature type="domain" description="TrmE-type G" evidence="12">
    <location>
        <begin position="220"/>
        <end position="377"/>
    </location>
</feature>
<feature type="binding site" evidence="10">
    <location>
        <position position="255"/>
    </location>
    <ligand>
        <name>Mg(2+)</name>
        <dbReference type="ChEBI" id="CHEBI:18420"/>
    </ligand>
</feature>
<comment type="caution">
    <text evidence="10">Lacks conserved residue(s) required for the propagation of feature annotation.</text>
</comment>
<feature type="binding site" evidence="10">
    <location>
        <begin position="274"/>
        <end position="277"/>
    </location>
    <ligand>
        <name>GTP</name>
        <dbReference type="ChEBI" id="CHEBI:37565"/>
    </ligand>
</feature>
<evidence type="ECO:0000256" key="7">
    <source>
        <dbReference type="ARBA" id="ARBA00022842"/>
    </source>
</evidence>
<feature type="binding site" evidence="10">
    <location>
        <position position="124"/>
    </location>
    <ligand>
        <name>(6S)-5-formyl-5,6,7,8-tetrahydrofolate</name>
        <dbReference type="ChEBI" id="CHEBI:57457"/>
    </ligand>
</feature>
<evidence type="ECO:0000256" key="8">
    <source>
        <dbReference type="ARBA" id="ARBA00022958"/>
    </source>
</evidence>